<proteinExistence type="predicted"/>
<dbReference type="GeneID" id="87711147"/>
<sequence>MPQMAPLSWFSLMIMFILLMIMINTMLYFNKKYIIKMEKNKKMNKNLLWKW</sequence>
<reference evidence="2" key="1">
    <citation type="journal article" date="2024" name="Insect Syst Divers">
        <title>Skimming the skaters: genome skimming improves phylogenetic resolution of Halobatinae (Hemiptera: Gerridae).</title>
        <authorList>
            <person name="Chang J.J.M."/>
            <person name="Raupach M.J."/>
            <person name="Cheng L."/>
            <person name="Damgaard J."/>
            <person name="Hongjamrassilp W."/>
            <person name="Ip Y.C.A."/>
            <person name="Ng M.H.-C."/>
            <person name="Chan W.W.R."/>
            <person name="Kunning I."/>
            <person name="Liang B.J.Y."/>
            <person name="Maggioni D."/>
            <person name="Mana R.R."/>
            <person name="Mishra H."/>
            <person name="Mowe M.A.D."/>
            <person name="Wainwright B.J."/>
            <person name="Whitney J.L."/>
            <person name="Wolfe K."/>
            <person name="Yeo D.C.J."/>
            <person name="Huang D."/>
        </authorList>
    </citation>
    <scope>NUCLEOTIDE SEQUENCE</scope>
</reference>
<evidence type="ECO:0000313" key="2">
    <source>
        <dbReference type="EMBL" id="WPW46895.1"/>
    </source>
</evidence>
<gene>
    <name evidence="2" type="primary">ATP8</name>
</gene>
<keyword evidence="2" id="KW-0496">Mitochondrion</keyword>
<evidence type="ECO:0000256" key="1">
    <source>
        <dbReference type="SAM" id="Phobius"/>
    </source>
</evidence>
<dbReference type="CTD" id="4509"/>
<keyword evidence="1" id="KW-1133">Transmembrane helix</keyword>
<dbReference type="AlphaFoldDB" id="A0AB38Z6K3"/>
<name>A0AB38Z6K3_9HEMI</name>
<accession>A0AB38Z6K3</accession>
<keyword evidence="1" id="KW-0472">Membrane</keyword>
<feature type="transmembrane region" description="Helical" evidence="1">
    <location>
        <begin position="6"/>
        <end position="29"/>
    </location>
</feature>
<geneLocation type="mitochondrion" evidence="2"/>
<organism evidence="2">
    <name type="scientific">Ventidius longitarsus</name>
    <dbReference type="NCBI Taxonomy" id="3087134"/>
    <lineage>
        <taxon>Eukaryota</taxon>
        <taxon>Metazoa</taxon>
        <taxon>Ecdysozoa</taxon>
        <taxon>Arthropoda</taxon>
        <taxon>Hexapoda</taxon>
        <taxon>Insecta</taxon>
        <taxon>Pterygota</taxon>
        <taxon>Neoptera</taxon>
        <taxon>Paraneoptera</taxon>
        <taxon>Hemiptera</taxon>
        <taxon>Heteroptera</taxon>
        <taxon>Gerromorpha</taxon>
        <taxon>Gerroidea</taxon>
        <taxon>Gerridae</taxon>
        <taxon>Halobatinae</taxon>
        <taxon>Ventidius</taxon>
    </lineage>
</organism>
<protein>
    <submittedName>
        <fullName evidence="2">ATP synthase F0 subunit 8</fullName>
    </submittedName>
</protein>
<keyword evidence="1" id="KW-0812">Transmembrane</keyword>
<dbReference type="EMBL" id="OR804129">
    <property type="protein sequence ID" value="WPW46895.1"/>
    <property type="molecule type" value="Genomic_DNA"/>
</dbReference>
<dbReference type="RefSeq" id="YP_011010280.1">
    <property type="nucleotide sequence ID" value="NC_085381.1"/>
</dbReference>